<protein>
    <submittedName>
        <fullName evidence="1">Uncharacterized protein</fullName>
    </submittedName>
</protein>
<sequence length="177" mass="19005">LQHVLRGLSGLYHGVLDLHLHGNALRKVSPEGVEIYCDAERAGVQSKGTTDHGPSVSRAARNRNFHTGPAGAYVTAAVPFNGGVFHVGRCRPCVAQRVLRRISRKRSISVQQSYGNLKIKQNFQSTIQCGAGQRTLAVCNPGLPLIGRTATGQTRQTQGHVYAKRTHISGTTSSTAP</sequence>
<proteinExistence type="predicted"/>
<dbReference type="AlphaFoldDB" id="A0A8W7PKH7"/>
<accession>A0A8W7PKH7</accession>
<reference evidence="1" key="1">
    <citation type="submission" date="2022-08" db="UniProtKB">
        <authorList>
            <consortium name="EnsemblMetazoa"/>
        </authorList>
    </citation>
    <scope>IDENTIFICATION</scope>
</reference>
<dbReference type="Proteomes" id="UP000075882">
    <property type="component" value="Unassembled WGS sequence"/>
</dbReference>
<evidence type="ECO:0000313" key="1">
    <source>
        <dbReference type="EnsemblMetazoa" id="ACOM033304-PA.1"/>
    </source>
</evidence>
<name>A0A8W7PKH7_ANOCL</name>
<dbReference type="EnsemblMetazoa" id="ACOM033304-RA">
    <property type="protein sequence ID" value="ACOM033304-PA.1"/>
    <property type="gene ID" value="ACOM033304"/>
</dbReference>
<organism evidence="1">
    <name type="scientific">Anopheles coluzzii</name>
    <name type="common">African malaria mosquito</name>
    <dbReference type="NCBI Taxonomy" id="1518534"/>
    <lineage>
        <taxon>Eukaryota</taxon>
        <taxon>Metazoa</taxon>
        <taxon>Ecdysozoa</taxon>
        <taxon>Arthropoda</taxon>
        <taxon>Hexapoda</taxon>
        <taxon>Insecta</taxon>
        <taxon>Pterygota</taxon>
        <taxon>Neoptera</taxon>
        <taxon>Endopterygota</taxon>
        <taxon>Diptera</taxon>
        <taxon>Nematocera</taxon>
        <taxon>Culicoidea</taxon>
        <taxon>Culicidae</taxon>
        <taxon>Anophelinae</taxon>
        <taxon>Anopheles</taxon>
    </lineage>
</organism>